<evidence type="ECO:0000313" key="2">
    <source>
        <dbReference type="Proteomes" id="UP001207468"/>
    </source>
</evidence>
<keyword evidence="2" id="KW-1185">Reference proteome</keyword>
<reference evidence="1" key="1">
    <citation type="submission" date="2021-03" db="EMBL/GenBank/DDBJ databases">
        <title>Evolutionary priming and transition to the ectomycorrhizal habit in an iconic lineage of mushroom-forming fungi: is preadaptation a requirement?</title>
        <authorList>
            <consortium name="DOE Joint Genome Institute"/>
            <person name="Looney B.P."/>
            <person name="Miyauchi S."/>
            <person name="Morin E."/>
            <person name="Drula E."/>
            <person name="Courty P.E."/>
            <person name="Chicoki N."/>
            <person name="Fauchery L."/>
            <person name="Kohler A."/>
            <person name="Kuo A."/>
            <person name="LaButti K."/>
            <person name="Pangilinan J."/>
            <person name="Lipzen A."/>
            <person name="Riley R."/>
            <person name="Andreopoulos W."/>
            <person name="He G."/>
            <person name="Johnson J."/>
            <person name="Barry K.W."/>
            <person name="Grigoriev I.V."/>
            <person name="Nagy L."/>
            <person name="Hibbett D."/>
            <person name="Henrissat B."/>
            <person name="Matheny P.B."/>
            <person name="Labbe J."/>
            <person name="Martin A.F."/>
        </authorList>
    </citation>
    <scope>NUCLEOTIDE SEQUENCE</scope>
    <source>
        <strain evidence="1">BPL698</strain>
    </source>
</reference>
<dbReference type="Proteomes" id="UP001207468">
    <property type="component" value="Unassembled WGS sequence"/>
</dbReference>
<name>A0ACC0U3J6_9AGAM</name>
<organism evidence="1 2">
    <name type="scientific">Russula earlei</name>
    <dbReference type="NCBI Taxonomy" id="71964"/>
    <lineage>
        <taxon>Eukaryota</taxon>
        <taxon>Fungi</taxon>
        <taxon>Dikarya</taxon>
        <taxon>Basidiomycota</taxon>
        <taxon>Agaricomycotina</taxon>
        <taxon>Agaricomycetes</taxon>
        <taxon>Russulales</taxon>
        <taxon>Russulaceae</taxon>
        <taxon>Russula</taxon>
    </lineage>
</organism>
<sequence>MFPSPSSHRTDLVQRSTPPSARVAVMLLIFSLSLLAVSFPAISKRFRYLRIPPLVFFVGKHFGTGVILSTAFVHLLQDAFARLQDPQVKQYTDIGRWTGLIVLSSLLVIFLIEYISTAYVDHLHSYPSVPSTPKIKHAPTLPVSSFPVSSTRQVAVEATPLLDSRASEPVTRPPRQTIAVHSHSLVLGHHRHEPPRQHEQHHSDHPRCGLAQIFGPEDRARERCCNNQSGTQKAR</sequence>
<protein>
    <submittedName>
        <fullName evidence="1">ZIP zinc transporter-domain-containing protein</fullName>
    </submittedName>
</protein>
<evidence type="ECO:0000313" key="1">
    <source>
        <dbReference type="EMBL" id="KAI9461398.1"/>
    </source>
</evidence>
<accession>A0ACC0U3J6</accession>
<dbReference type="EMBL" id="JAGFNK010000178">
    <property type="protein sequence ID" value="KAI9461398.1"/>
    <property type="molecule type" value="Genomic_DNA"/>
</dbReference>
<gene>
    <name evidence="1" type="ORF">F5148DRAFT_243979</name>
</gene>
<comment type="caution">
    <text evidence="1">The sequence shown here is derived from an EMBL/GenBank/DDBJ whole genome shotgun (WGS) entry which is preliminary data.</text>
</comment>
<proteinExistence type="predicted"/>